<reference evidence="1 2" key="1">
    <citation type="submission" date="2021-06" db="EMBL/GenBank/DDBJ databases">
        <title>Caerostris extrusa draft genome.</title>
        <authorList>
            <person name="Kono N."/>
            <person name="Arakawa K."/>
        </authorList>
    </citation>
    <scope>NUCLEOTIDE SEQUENCE [LARGE SCALE GENOMIC DNA]</scope>
</reference>
<dbReference type="Proteomes" id="UP001054945">
    <property type="component" value="Unassembled WGS sequence"/>
</dbReference>
<evidence type="ECO:0000313" key="1">
    <source>
        <dbReference type="EMBL" id="GIY84916.1"/>
    </source>
</evidence>
<dbReference type="EMBL" id="BPLR01016592">
    <property type="protein sequence ID" value="GIY84916.1"/>
    <property type="molecule type" value="Genomic_DNA"/>
</dbReference>
<keyword evidence="2" id="KW-1185">Reference proteome</keyword>
<dbReference type="AlphaFoldDB" id="A0AAV4WSJ5"/>
<proteinExistence type="predicted"/>
<name>A0AAV4WSJ5_CAEEX</name>
<evidence type="ECO:0000313" key="2">
    <source>
        <dbReference type="Proteomes" id="UP001054945"/>
    </source>
</evidence>
<accession>A0AAV4WSJ5</accession>
<sequence>MSDTITELHSPPLPFSESEHMVTPADFLKQSEQQANARNKANLLWSGCRGLLATACFDFQYIHIIDHAQFSRPRPVLPWPITKPGSYTLRGVL</sequence>
<comment type="caution">
    <text evidence="1">The sequence shown here is derived from an EMBL/GenBank/DDBJ whole genome shotgun (WGS) entry which is preliminary data.</text>
</comment>
<gene>
    <name evidence="1" type="ORF">CEXT_534761</name>
</gene>
<organism evidence="1 2">
    <name type="scientific">Caerostris extrusa</name>
    <name type="common">Bark spider</name>
    <name type="synonym">Caerostris bankana</name>
    <dbReference type="NCBI Taxonomy" id="172846"/>
    <lineage>
        <taxon>Eukaryota</taxon>
        <taxon>Metazoa</taxon>
        <taxon>Ecdysozoa</taxon>
        <taxon>Arthropoda</taxon>
        <taxon>Chelicerata</taxon>
        <taxon>Arachnida</taxon>
        <taxon>Araneae</taxon>
        <taxon>Araneomorphae</taxon>
        <taxon>Entelegynae</taxon>
        <taxon>Araneoidea</taxon>
        <taxon>Araneidae</taxon>
        <taxon>Caerostris</taxon>
    </lineage>
</organism>
<protein>
    <submittedName>
        <fullName evidence="1">Uncharacterized protein</fullName>
    </submittedName>
</protein>